<dbReference type="EMBL" id="QGGR01000002">
    <property type="protein sequence ID" value="PWK51265.1"/>
    <property type="molecule type" value="Genomic_DNA"/>
</dbReference>
<feature type="transmembrane region" description="Helical" evidence="1">
    <location>
        <begin position="28"/>
        <end position="52"/>
    </location>
</feature>
<dbReference type="OrthoDB" id="3292952at2"/>
<protein>
    <submittedName>
        <fullName evidence="2">Uncharacterized protein</fullName>
    </submittedName>
</protein>
<comment type="caution">
    <text evidence="2">The sequence shown here is derived from an EMBL/GenBank/DDBJ whole genome shotgun (WGS) entry which is preliminary data.</text>
</comment>
<feature type="transmembrane region" description="Helical" evidence="1">
    <location>
        <begin position="64"/>
        <end position="91"/>
    </location>
</feature>
<evidence type="ECO:0000256" key="1">
    <source>
        <dbReference type="SAM" id="Phobius"/>
    </source>
</evidence>
<dbReference type="RefSeq" id="WP_109589623.1">
    <property type="nucleotide sequence ID" value="NZ_BONA01000046.1"/>
</dbReference>
<dbReference type="AlphaFoldDB" id="A0A316FT25"/>
<feature type="transmembrane region" description="Helical" evidence="1">
    <location>
        <begin position="134"/>
        <end position="151"/>
    </location>
</feature>
<feature type="transmembrane region" description="Helical" evidence="1">
    <location>
        <begin position="103"/>
        <end position="122"/>
    </location>
</feature>
<evidence type="ECO:0000313" key="2">
    <source>
        <dbReference type="EMBL" id="PWK51265.1"/>
    </source>
</evidence>
<keyword evidence="3" id="KW-1185">Reference proteome</keyword>
<keyword evidence="1" id="KW-1133">Transmembrane helix</keyword>
<organism evidence="2 3">
    <name type="scientific">Actinoplanes xinjiangensis</name>
    <dbReference type="NCBI Taxonomy" id="512350"/>
    <lineage>
        <taxon>Bacteria</taxon>
        <taxon>Bacillati</taxon>
        <taxon>Actinomycetota</taxon>
        <taxon>Actinomycetes</taxon>
        <taxon>Micromonosporales</taxon>
        <taxon>Micromonosporaceae</taxon>
        <taxon>Actinoplanes</taxon>
    </lineage>
</organism>
<proteinExistence type="predicted"/>
<sequence>MSFESKAPHEGNLDTFGLATRRVIRFSIAFLVIALLSAGLVLAGVSAIQTGAADPNSPGTQATLVLGILILGLVTWVCIIGLLISTIVWIVSAHKVSPTGPGAAGYGGLFVTLLLISLSYILPVTQLAASGLRLGGWAALITGVVLARARIRRETGLRDLGGRPSTILQRDDWDASKWDPEVHRDIERRGRPGE</sequence>
<name>A0A316FT25_9ACTN</name>
<gene>
    <name evidence="2" type="ORF">BC793_102293</name>
</gene>
<evidence type="ECO:0000313" key="3">
    <source>
        <dbReference type="Proteomes" id="UP000245697"/>
    </source>
</evidence>
<keyword evidence="1" id="KW-0472">Membrane</keyword>
<keyword evidence="1" id="KW-0812">Transmembrane</keyword>
<dbReference type="Proteomes" id="UP000245697">
    <property type="component" value="Unassembled WGS sequence"/>
</dbReference>
<reference evidence="2 3" key="1">
    <citation type="submission" date="2018-05" db="EMBL/GenBank/DDBJ databases">
        <title>Genomic Encyclopedia of Archaeal and Bacterial Type Strains, Phase II (KMG-II): from individual species to whole genera.</title>
        <authorList>
            <person name="Goeker M."/>
        </authorList>
    </citation>
    <scope>NUCLEOTIDE SEQUENCE [LARGE SCALE GENOMIC DNA]</scope>
    <source>
        <strain evidence="2 3">DSM 45184</strain>
    </source>
</reference>
<accession>A0A316FT25</accession>